<comment type="caution">
    <text evidence="20">Lacks conserved residue(s) required for the propagation of feature annotation.</text>
</comment>
<keyword evidence="8" id="KW-0521">NADP</keyword>
<name>A0ABQ8WHW1_PENCH</name>
<feature type="transmembrane region" description="Helical" evidence="20">
    <location>
        <begin position="58"/>
        <end position="77"/>
    </location>
</feature>
<keyword evidence="3 20" id="KW-0444">Lipid biosynthesis</keyword>
<keyword evidence="7" id="KW-0256">Endoplasmic reticulum</keyword>
<keyword evidence="5 20" id="KW-0812">Transmembrane</keyword>
<evidence type="ECO:0000256" key="1">
    <source>
        <dbReference type="ARBA" id="ARBA00004477"/>
    </source>
</evidence>
<evidence type="ECO:0000256" key="16">
    <source>
        <dbReference type="ARBA" id="ARBA00023221"/>
    </source>
</evidence>
<organism evidence="21 22">
    <name type="scientific">Penicillium chrysogenum</name>
    <name type="common">Penicillium notatum</name>
    <dbReference type="NCBI Taxonomy" id="5076"/>
    <lineage>
        <taxon>Eukaryota</taxon>
        <taxon>Fungi</taxon>
        <taxon>Dikarya</taxon>
        <taxon>Ascomycota</taxon>
        <taxon>Pezizomycotina</taxon>
        <taxon>Eurotiomycetes</taxon>
        <taxon>Eurotiomycetidae</taxon>
        <taxon>Eurotiales</taxon>
        <taxon>Aspergillaceae</taxon>
        <taxon>Penicillium</taxon>
        <taxon>Penicillium chrysogenum species complex</taxon>
    </lineage>
</organism>
<comment type="caution">
    <text evidence="21">The sequence shown here is derived from an EMBL/GenBank/DDBJ whole genome shotgun (WGS) entry which is preliminary data.</text>
</comment>
<evidence type="ECO:0000256" key="13">
    <source>
        <dbReference type="ARBA" id="ARBA00023098"/>
    </source>
</evidence>
<evidence type="ECO:0000313" key="22">
    <source>
        <dbReference type="Proteomes" id="UP001220256"/>
    </source>
</evidence>
<evidence type="ECO:0000256" key="10">
    <source>
        <dbReference type="ARBA" id="ARBA00022989"/>
    </source>
</evidence>
<keyword evidence="16 20" id="KW-0753">Steroid metabolism</keyword>
<dbReference type="Pfam" id="PF01222">
    <property type="entry name" value="ERG4_ERG24"/>
    <property type="match status" value="1"/>
</dbReference>
<dbReference type="PANTHER" id="PTHR21257:SF38">
    <property type="entry name" value="7-DEHYDROCHOLESTEROL REDUCTASE"/>
    <property type="match status" value="1"/>
</dbReference>
<sequence>MLALSCFLALAGITLRAMAAIIFWLAFQAVLYHYLPGPTNTGQRTPAGHLLTYRMNGLLAWVITHVAFIALCYLDLLDPAFIPRNWEGLFAAMNLAGFGLSLLAYLKAYLMPTHPEDRKFSGCALYDFYMGIELNPRIGDNFDLKLYTNGRPGLIAWTLVDLSNIAYHYQIHRHTSPSLILVTILHGIYVLDFFINEAWYLRTIDIAHDHYGFYLAWGCLTWVPSMYTLQTQFLGLYPTSASPVFLILIFSIGIAGYALFRSVNDQKDRVRRSDGKALVWGKPAEFIVAKYKTSDGAEHQSLLLCSGWWGWSRHANYVGDLMLSFSMCALVHTTSLLVWFYIIFMAVLLVHRCLRDEERGQAKYGVFWEEYCRRVPWRLVPGIW</sequence>
<dbReference type="InterPro" id="IPR001171">
    <property type="entry name" value="ERG24_DHCR-like"/>
</dbReference>
<accession>A0ABQ8WHW1</accession>
<comment type="subcellular location">
    <subcellularLocation>
        <location evidence="1">Endoplasmic reticulum membrane</location>
        <topology evidence="1">Multi-pass membrane protein</topology>
    </subcellularLocation>
</comment>
<evidence type="ECO:0000313" key="21">
    <source>
        <dbReference type="EMBL" id="KAJ5268646.1"/>
    </source>
</evidence>
<evidence type="ECO:0000256" key="20">
    <source>
        <dbReference type="RuleBase" id="RU369120"/>
    </source>
</evidence>
<evidence type="ECO:0000256" key="2">
    <source>
        <dbReference type="ARBA" id="ARBA00005402"/>
    </source>
</evidence>
<evidence type="ECO:0000256" key="11">
    <source>
        <dbReference type="ARBA" id="ARBA00023002"/>
    </source>
</evidence>
<evidence type="ECO:0000256" key="15">
    <source>
        <dbReference type="ARBA" id="ARBA00023166"/>
    </source>
</evidence>
<evidence type="ECO:0000256" key="6">
    <source>
        <dbReference type="ARBA" id="ARBA00022778"/>
    </source>
</evidence>
<dbReference type="Proteomes" id="UP001220256">
    <property type="component" value="Unassembled WGS sequence"/>
</dbReference>
<evidence type="ECO:0000256" key="19">
    <source>
        <dbReference type="ARBA" id="ARBA00042688"/>
    </source>
</evidence>
<keyword evidence="13 20" id="KW-0443">Lipid metabolism</keyword>
<evidence type="ECO:0000256" key="7">
    <source>
        <dbReference type="ARBA" id="ARBA00022824"/>
    </source>
</evidence>
<evidence type="ECO:0000256" key="3">
    <source>
        <dbReference type="ARBA" id="ARBA00022516"/>
    </source>
</evidence>
<keyword evidence="9 20" id="KW-0752">Steroid biosynthesis</keyword>
<feature type="transmembrane region" description="Helical" evidence="20">
    <location>
        <begin position="179"/>
        <end position="199"/>
    </location>
</feature>
<keyword evidence="15 20" id="KW-1207">Sterol metabolism</keyword>
<dbReference type="InterPro" id="IPR018083">
    <property type="entry name" value="Sterol_reductase_CS"/>
</dbReference>
<evidence type="ECO:0000256" key="9">
    <source>
        <dbReference type="ARBA" id="ARBA00022955"/>
    </source>
</evidence>
<dbReference type="PROSITE" id="PS01017">
    <property type="entry name" value="STEROL_REDUCT_1"/>
    <property type="match status" value="1"/>
</dbReference>
<evidence type="ECO:0000256" key="17">
    <source>
        <dbReference type="ARBA" id="ARBA00038851"/>
    </source>
</evidence>
<dbReference type="PANTHER" id="PTHR21257">
    <property type="entry name" value="DELTA(14)-STEROL REDUCTASE"/>
    <property type="match status" value="1"/>
</dbReference>
<keyword evidence="22" id="KW-1185">Reference proteome</keyword>
<dbReference type="EMBL" id="JAPVEB010000003">
    <property type="protein sequence ID" value="KAJ5268646.1"/>
    <property type="molecule type" value="Genomic_DNA"/>
</dbReference>
<protein>
    <recommendedName>
        <fullName evidence="18">7-dehydrocholesterol reductase</fullName>
        <ecNumber evidence="17">1.3.1.21</ecNumber>
    </recommendedName>
    <alternativeName>
        <fullName evidence="19">Sterol Delta(7)-reductase</fullName>
    </alternativeName>
</protein>
<evidence type="ECO:0000256" key="8">
    <source>
        <dbReference type="ARBA" id="ARBA00022857"/>
    </source>
</evidence>
<evidence type="ECO:0000256" key="14">
    <source>
        <dbReference type="ARBA" id="ARBA00023136"/>
    </source>
</evidence>
<evidence type="ECO:0000256" key="12">
    <source>
        <dbReference type="ARBA" id="ARBA00023011"/>
    </source>
</evidence>
<keyword evidence="14 20" id="KW-0472">Membrane</keyword>
<evidence type="ECO:0000256" key="4">
    <source>
        <dbReference type="ARBA" id="ARBA00022548"/>
    </source>
</evidence>
<dbReference type="Gene3D" id="1.20.120.1630">
    <property type="match status" value="1"/>
</dbReference>
<keyword evidence="10 20" id="KW-1133">Transmembrane helix</keyword>
<keyword evidence="6" id="KW-0152">Cholesterol biosynthesis</keyword>
<feature type="transmembrane region" description="Helical" evidence="20">
    <location>
        <begin position="89"/>
        <end position="110"/>
    </location>
</feature>
<keyword evidence="11 20" id="KW-0560">Oxidoreductase</keyword>
<evidence type="ECO:0000256" key="5">
    <source>
        <dbReference type="ARBA" id="ARBA00022692"/>
    </source>
</evidence>
<keyword evidence="12 20" id="KW-0756">Sterol biosynthesis</keyword>
<feature type="transmembrane region" description="Helical" evidence="20">
    <location>
        <begin position="211"/>
        <end position="229"/>
    </location>
</feature>
<comment type="similarity">
    <text evidence="2 20">Belongs to the ERG4/ERG24 family.</text>
</comment>
<keyword evidence="4" id="KW-0153">Cholesterol metabolism</keyword>
<feature type="transmembrane region" description="Helical" evidence="20">
    <location>
        <begin position="321"/>
        <end position="350"/>
    </location>
</feature>
<proteinExistence type="inferred from homology"/>
<dbReference type="EC" id="1.3.1.21" evidence="17"/>
<feature type="transmembrane region" description="Helical" evidence="20">
    <location>
        <begin position="241"/>
        <end position="260"/>
    </location>
</feature>
<gene>
    <name evidence="21" type="ORF">N7505_004404</name>
</gene>
<reference evidence="21 22" key="1">
    <citation type="journal article" date="2023" name="IMA Fungus">
        <title>Comparative genomic study of the Penicillium genus elucidates a diverse pangenome and 15 lateral gene transfer events.</title>
        <authorList>
            <person name="Petersen C."/>
            <person name="Sorensen T."/>
            <person name="Nielsen M.R."/>
            <person name="Sondergaard T.E."/>
            <person name="Sorensen J.L."/>
            <person name="Fitzpatrick D.A."/>
            <person name="Frisvad J.C."/>
            <person name="Nielsen K.L."/>
        </authorList>
    </citation>
    <scope>NUCLEOTIDE SEQUENCE [LARGE SCALE GENOMIC DNA]</scope>
    <source>
        <strain evidence="21 22">IBT 3361</strain>
    </source>
</reference>
<evidence type="ECO:0000256" key="18">
    <source>
        <dbReference type="ARBA" id="ARBA00039984"/>
    </source>
</evidence>